<name>A0AAW6LBH1_RHOSG</name>
<evidence type="ECO:0000256" key="3">
    <source>
        <dbReference type="SAM" id="MobiDB-lite"/>
    </source>
</evidence>
<evidence type="ECO:0000313" key="6">
    <source>
        <dbReference type="EMBL" id="MDE8644433.1"/>
    </source>
</evidence>
<feature type="region of interest" description="Disordered" evidence="3">
    <location>
        <begin position="1"/>
        <end position="31"/>
    </location>
</feature>
<dbReference type="InterPro" id="IPR020845">
    <property type="entry name" value="AMP-binding_CS"/>
</dbReference>
<evidence type="ECO:0000256" key="1">
    <source>
        <dbReference type="ARBA" id="ARBA00006432"/>
    </source>
</evidence>
<proteinExistence type="inferred from homology"/>
<keyword evidence="2 6" id="KW-0436">Ligase</keyword>
<dbReference type="Gene3D" id="3.40.50.12780">
    <property type="entry name" value="N-terminal domain of ligase-like"/>
    <property type="match status" value="1"/>
</dbReference>
<evidence type="ECO:0000256" key="2">
    <source>
        <dbReference type="ARBA" id="ARBA00022598"/>
    </source>
</evidence>
<accession>A0AAW6LBH1</accession>
<dbReference type="RefSeq" id="WP_125051772.1">
    <property type="nucleotide sequence ID" value="NZ_AP026691.1"/>
</dbReference>
<reference evidence="6" key="1">
    <citation type="submission" date="2023-02" db="EMBL/GenBank/DDBJ databases">
        <title>A novel hydrolase synthesized by Rhodococcus erythropolis HQ is responsible for the detoxification of Zearalenone.</title>
        <authorList>
            <person name="Hu J."/>
            <person name="Xu J."/>
        </authorList>
    </citation>
    <scope>NUCLEOTIDE SEQUENCE</scope>
    <source>
        <strain evidence="6">HQ</strain>
    </source>
</reference>
<comment type="similarity">
    <text evidence="1">Belongs to the ATP-dependent AMP-binding enzyme family.</text>
</comment>
<dbReference type="EC" id="6.2.1.3" evidence="6"/>
<dbReference type="Pfam" id="PF00501">
    <property type="entry name" value="AMP-binding"/>
    <property type="match status" value="1"/>
</dbReference>
<dbReference type="AlphaFoldDB" id="A0AAW6LBH1"/>
<sequence>MTTQPTDVGSTATREPATREPAVREPSVNALLPDGRPVRNLEDLLRSRAIASPESTAVISDDGRTSFRELDIETNRVANALLRDGVRPGDRVAYIGANAPSFLSVLYGSSKMGSILTAVNNRLAPGEVDYILSNSEPTVVVLGAGDEGLSDVAAAVGSVRTVVTVDGSGNSISWNDWLSGVGDDDPGSSRRPDDTALIFYSSGTTGHPKGIELTGANLGRALATMYHLLDLDTDSVAMCPVPFFHVAGLGLALVTTLGGGALLLETIAGPLELVALMQEYKVTHAVAVPAVISVLTSLPAVREADWSALQFLVYGAAPMPLPLLQDATEVFGCSFLQAYGLTESTGGVTMLTPEDHRATDESTAHRLKSVGQPMFGVPIRIVDPVTLEDVPVGTRGEVVIGGAHVMKRYWRNEAATAATMLDGDWLRTGDGGSFDEDGYLYLHDRLKDMIVSGGENVYPAEVESVLSGHPGIREVAVVGVHSDRWGETPLAVVVRAADSDATEAEIIEWSRERLAHFKCPSAVRFIEELPRNASGKLLKTRLRQDFA</sequence>
<comment type="caution">
    <text evidence="6">The sequence shown here is derived from an EMBL/GenBank/DDBJ whole genome shotgun (WGS) entry which is preliminary data.</text>
</comment>
<feature type="compositionally biased region" description="Polar residues" evidence="3">
    <location>
        <begin position="1"/>
        <end position="13"/>
    </location>
</feature>
<dbReference type="SUPFAM" id="SSF56801">
    <property type="entry name" value="Acetyl-CoA synthetase-like"/>
    <property type="match status" value="1"/>
</dbReference>
<protein>
    <submittedName>
        <fullName evidence="6">Long-chain-fatty-acid--CoA ligase</fullName>
        <ecNumber evidence="6">6.2.1.3</ecNumber>
    </submittedName>
</protein>
<dbReference type="PANTHER" id="PTHR43767:SF1">
    <property type="entry name" value="NONRIBOSOMAL PEPTIDE SYNTHASE PES1 (EUROFUNG)-RELATED"/>
    <property type="match status" value="1"/>
</dbReference>
<dbReference type="EMBL" id="JARDXE010000003">
    <property type="protein sequence ID" value="MDE8644433.1"/>
    <property type="molecule type" value="Genomic_DNA"/>
</dbReference>
<evidence type="ECO:0000259" key="5">
    <source>
        <dbReference type="Pfam" id="PF13193"/>
    </source>
</evidence>
<dbReference type="Pfam" id="PF13193">
    <property type="entry name" value="AMP-binding_C"/>
    <property type="match status" value="1"/>
</dbReference>
<dbReference type="InterPro" id="IPR050237">
    <property type="entry name" value="ATP-dep_AMP-bd_enzyme"/>
</dbReference>
<dbReference type="Gene3D" id="3.30.300.30">
    <property type="match status" value="1"/>
</dbReference>
<dbReference type="PROSITE" id="PS00455">
    <property type="entry name" value="AMP_BINDING"/>
    <property type="match status" value="1"/>
</dbReference>
<dbReference type="GO" id="GO:0004467">
    <property type="term" value="F:long-chain fatty acid-CoA ligase activity"/>
    <property type="evidence" value="ECO:0007669"/>
    <property type="project" value="UniProtKB-EC"/>
</dbReference>
<dbReference type="InterPro" id="IPR000873">
    <property type="entry name" value="AMP-dep_synth/lig_dom"/>
</dbReference>
<dbReference type="InterPro" id="IPR025110">
    <property type="entry name" value="AMP-bd_C"/>
</dbReference>
<organism evidence="6 7">
    <name type="scientific">Rhodococcus qingshengii</name>
    <dbReference type="NCBI Taxonomy" id="334542"/>
    <lineage>
        <taxon>Bacteria</taxon>
        <taxon>Bacillati</taxon>
        <taxon>Actinomycetota</taxon>
        <taxon>Actinomycetes</taxon>
        <taxon>Mycobacteriales</taxon>
        <taxon>Nocardiaceae</taxon>
        <taxon>Rhodococcus</taxon>
        <taxon>Rhodococcus erythropolis group</taxon>
    </lineage>
</organism>
<dbReference type="FunFam" id="3.30.300.30:FF:000008">
    <property type="entry name" value="2,3-dihydroxybenzoate-AMP ligase"/>
    <property type="match status" value="1"/>
</dbReference>
<dbReference type="NCBIfam" id="NF004837">
    <property type="entry name" value="PRK06187.1"/>
    <property type="match status" value="1"/>
</dbReference>
<evidence type="ECO:0000313" key="7">
    <source>
        <dbReference type="Proteomes" id="UP001217325"/>
    </source>
</evidence>
<dbReference type="InterPro" id="IPR045851">
    <property type="entry name" value="AMP-bd_C_sf"/>
</dbReference>
<feature type="domain" description="AMP-dependent synthetase/ligase" evidence="4">
    <location>
        <begin position="48"/>
        <end position="410"/>
    </location>
</feature>
<dbReference type="PANTHER" id="PTHR43767">
    <property type="entry name" value="LONG-CHAIN-FATTY-ACID--COA LIGASE"/>
    <property type="match status" value="1"/>
</dbReference>
<feature type="domain" description="AMP-binding enzyme C-terminal" evidence="5">
    <location>
        <begin position="461"/>
        <end position="536"/>
    </location>
</feature>
<evidence type="ECO:0000259" key="4">
    <source>
        <dbReference type="Pfam" id="PF00501"/>
    </source>
</evidence>
<dbReference type="InterPro" id="IPR042099">
    <property type="entry name" value="ANL_N_sf"/>
</dbReference>
<dbReference type="Proteomes" id="UP001217325">
    <property type="component" value="Unassembled WGS sequence"/>
</dbReference>
<gene>
    <name evidence="6" type="ORF">PXH69_05690</name>
</gene>